<evidence type="ECO:0000313" key="4">
    <source>
        <dbReference type="EMBL" id="KAI7791573.1"/>
    </source>
</evidence>
<keyword evidence="1" id="KW-1133">Transmembrane helix</keyword>
<dbReference type="Proteomes" id="UP001059041">
    <property type="component" value="Linkage Group LG25"/>
</dbReference>
<feature type="domain" description="Immunoglobulin" evidence="3">
    <location>
        <begin position="336"/>
        <end position="435"/>
    </location>
</feature>
<accession>A0A9W7T7X4</accession>
<dbReference type="PANTHER" id="PTHR21063">
    <property type="entry name" value="LFA-3"/>
    <property type="match status" value="1"/>
</dbReference>
<dbReference type="SUPFAM" id="SSF48726">
    <property type="entry name" value="Immunoglobulin"/>
    <property type="match status" value="4"/>
</dbReference>
<dbReference type="SMART" id="SM00409">
    <property type="entry name" value="IG"/>
    <property type="match status" value="4"/>
</dbReference>
<keyword evidence="1" id="KW-0472">Membrane</keyword>
<keyword evidence="5" id="KW-1185">Reference proteome</keyword>
<feature type="domain" description="Immunoglobulin" evidence="3">
    <location>
        <begin position="233"/>
        <end position="333"/>
    </location>
</feature>
<feature type="domain" description="Immunoglobulin" evidence="3">
    <location>
        <begin position="127"/>
        <end position="230"/>
    </location>
</feature>
<dbReference type="Pfam" id="PF07686">
    <property type="entry name" value="V-set"/>
    <property type="match status" value="1"/>
</dbReference>
<dbReference type="Gene3D" id="2.60.40.10">
    <property type="entry name" value="Immunoglobulins"/>
    <property type="match status" value="4"/>
</dbReference>
<evidence type="ECO:0000256" key="2">
    <source>
        <dbReference type="SAM" id="SignalP"/>
    </source>
</evidence>
<feature type="chain" id="PRO_5040810523" description="Immunoglobulin domain-containing protein" evidence="2">
    <location>
        <begin position="20"/>
        <end position="483"/>
    </location>
</feature>
<dbReference type="InterPro" id="IPR013783">
    <property type="entry name" value="Ig-like_fold"/>
</dbReference>
<organism evidence="4 5">
    <name type="scientific">Triplophysa rosa</name>
    <name type="common">Cave loach</name>
    <dbReference type="NCBI Taxonomy" id="992332"/>
    <lineage>
        <taxon>Eukaryota</taxon>
        <taxon>Metazoa</taxon>
        <taxon>Chordata</taxon>
        <taxon>Craniata</taxon>
        <taxon>Vertebrata</taxon>
        <taxon>Euteleostomi</taxon>
        <taxon>Actinopterygii</taxon>
        <taxon>Neopterygii</taxon>
        <taxon>Teleostei</taxon>
        <taxon>Ostariophysi</taxon>
        <taxon>Cypriniformes</taxon>
        <taxon>Nemacheilidae</taxon>
        <taxon>Triplophysa</taxon>
    </lineage>
</organism>
<name>A0A9W7T7X4_TRIRA</name>
<sequence length="483" mass="54277">MKRLCLIFVLSVFVNGVFGDTVSVMEGDSVTLHTGLTDIHRDDVIEWSFGDEQVLIAVINRAANTISFPNGSNGRFNGRLKLNDQSGDLTITNIRSEHTGVYHLDITGEKTTTKTFSVGVFGDTGGVKQMSVMEGDSVTLHTVLTDIQRDDVILWVSEPENTVIAQINRAAQIFSVDYTPDKRIGSKMQLDHQKGDLTIRNIGATMSGLYQVHIISGTHTIHKRFNITVSDRVKSVSVMKGDSVTLHTDFTDVQRDDVLFWSSDTFMAEINKTTQNVLTYDDADRRFKNRMQINRQTGSLTVTNISTTDSGFYDLEISGSRHTLRMTFIITVCDAVRTVEVNQGELVTLKAGVGIQTNIHLLWKIENESTFLAQLDKTGQIKLTTDERFKDRLNLDHQTGDLTIRDTITKHSGVYHLDINSNRHTIVMKFHLIVHALHYDSNDRICAAVILLPLLLLVLVFYCCWWPAQLVINENRRVAYASP</sequence>
<keyword evidence="2" id="KW-0732">Signal</keyword>
<evidence type="ECO:0000259" key="3">
    <source>
        <dbReference type="SMART" id="SM00409"/>
    </source>
</evidence>
<evidence type="ECO:0000256" key="1">
    <source>
        <dbReference type="SAM" id="Phobius"/>
    </source>
</evidence>
<gene>
    <name evidence="4" type="ORF">IRJ41_025918</name>
</gene>
<dbReference type="PANTHER" id="PTHR21063:SF4">
    <property type="entry name" value="CD48 ANTIGEN-RELATED"/>
    <property type="match status" value="1"/>
</dbReference>
<proteinExistence type="predicted"/>
<protein>
    <recommendedName>
        <fullName evidence="3">Immunoglobulin domain-containing protein</fullName>
    </recommendedName>
</protein>
<feature type="transmembrane region" description="Helical" evidence="1">
    <location>
        <begin position="447"/>
        <end position="468"/>
    </location>
</feature>
<evidence type="ECO:0000313" key="5">
    <source>
        <dbReference type="Proteomes" id="UP001059041"/>
    </source>
</evidence>
<keyword evidence="1" id="KW-0812">Transmembrane</keyword>
<reference evidence="4" key="1">
    <citation type="submission" date="2021-02" db="EMBL/GenBank/DDBJ databases">
        <title>Comparative genomics reveals that relaxation of natural selection precedes convergent phenotypic evolution of cavefish.</title>
        <authorList>
            <person name="Peng Z."/>
        </authorList>
    </citation>
    <scope>NUCLEOTIDE SEQUENCE</scope>
    <source>
        <tissue evidence="4">Muscle</tissue>
    </source>
</reference>
<dbReference type="InterPro" id="IPR003599">
    <property type="entry name" value="Ig_sub"/>
</dbReference>
<dbReference type="AlphaFoldDB" id="A0A9W7T7X4"/>
<comment type="caution">
    <text evidence="4">The sequence shown here is derived from an EMBL/GenBank/DDBJ whole genome shotgun (WGS) entry which is preliminary data.</text>
</comment>
<dbReference type="EMBL" id="JAFHDT010000025">
    <property type="protein sequence ID" value="KAI7791573.1"/>
    <property type="molecule type" value="Genomic_DNA"/>
</dbReference>
<feature type="domain" description="Immunoglobulin" evidence="3">
    <location>
        <begin position="19"/>
        <end position="121"/>
    </location>
</feature>
<dbReference type="InterPro" id="IPR036179">
    <property type="entry name" value="Ig-like_dom_sf"/>
</dbReference>
<dbReference type="InterPro" id="IPR013106">
    <property type="entry name" value="Ig_V-set"/>
</dbReference>
<feature type="signal peptide" evidence="2">
    <location>
        <begin position="1"/>
        <end position="19"/>
    </location>
</feature>